<feature type="transmembrane region" description="Helical" evidence="9">
    <location>
        <begin position="1276"/>
        <end position="1303"/>
    </location>
</feature>
<proteinExistence type="predicted"/>
<dbReference type="Pfam" id="PF25508">
    <property type="entry name" value="TRPM2"/>
    <property type="match status" value="2"/>
</dbReference>
<evidence type="ECO:0000256" key="4">
    <source>
        <dbReference type="ARBA" id="ARBA00022989"/>
    </source>
</evidence>
<feature type="domain" description="TRPM-like" evidence="12">
    <location>
        <begin position="1081"/>
        <end position="1178"/>
    </location>
</feature>
<evidence type="ECO:0000256" key="1">
    <source>
        <dbReference type="ARBA" id="ARBA00004141"/>
    </source>
</evidence>
<comment type="caution">
    <text evidence="13">The sequence shown here is derived from an EMBL/GenBank/DDBJ whole genome shotgun (WGS) entry which is preliminary data.</text>
</comment>
<feature type="domain" description="TRPM-like" evidence="12">
    <location>
        <begin position="883"/>
        <end position="1054"/>
    </location>
</feature>
<evidence type="ECO:0000259" key="11">
    <source>
        <dbReference type="Pfam" id="PF18139"/>
    </source>
</evidence>
<feature type="compositionally biased region" description="Polar residues" evidence="8">
    <location>
        <begin position="116"/>
        <end position="126"/>
    </location>
</feature>
<dbReference type="GO" id="GO:0099604">
    <property type="term" value="F:ligand-gated calcium channel activity"/>
    <property type="evidence" value="ECO:0007669"/>
    <property type="project" value="TreeGrafter"/>
</dbReference>
<dbReference type="Pfam" id="PF00520">
    <property type="entry name" value="Ion_trans"/>
    <property type="match status" value="1"/>
</dbReference>
<evidence type="ECO:0000259" key="10">
    <source>
        <dbReference type="Pfam" id="PF00520"/>
    </source>
</evidence>
<dbReference type="InterPro" id="IPR057366">
    <property type="entry name" value="TRPM-like"/>
</dbReference>
<gene>
    <name evidence="13" type="ORF">JZ751_016593</name>
</gene>
<dbReference type="Proteomes" id="UP000824540">
    <property type="component" value="Unassembled WGS sequence"/>
</dbReference>
<dbReference type="EMBL" id="JAFBMS010002748">
    <property type="protein sequence ID" value="KAG9328088.1"/>
    <property type="molecule type" value="Genomic_DNA"/>
</dbReference>
<reference evidence="13" key="1">
    <citation type="thesis" date="2021" institute="BYU ScholarsArchive" country="Provo, UT, USA">
        <title>Applications of and Algorithms for Genome Assembly and Genomic Analyses with an Emphasis on Marine Teleosts.</title>
        <authorList>
            <person name="Pickett B.D."/>
        </authorList>
    </citation>
    <scope>NUCLEOTIDE SEQUENCE</scope>
    <source>
        <strain evidence="13">HI-2016</strain>
    </source>
</reference>
<dbReference type="GO" id="GO:0005886">
    <property type="term" value="C:plasma membrane"/>
    <property type="evidence" value="ECO:0007669"/>
    <property type="project" value="TreeGrafter"/>
</dbReference>
<feature type="domain" description="TRPM SLOG" evidence="11">
    <location>
        <begin position="326"/>
        <end position="390"/>
    </location>
</feature>
<feature type="compositionally biased region" description="Pro residues" evidence="8">
    <location>
        <begin position="157"/>
        <end position="171"/>
    </location>
</feature>
<dbReference type="PANTHER" id="PTHR13800:SF5">
    <property type="entry name" value="TRANSIENT RECEPTOR POTENTIAL CATION CHANNEL SUBFAMILY M MEMBER 5"/>
    <property type="match status" value="1"/>
</dbReference>
<dbReference type="PANTHER" id="PTHR13800">
    <property type="entry name" value="TRANSIENT RECEPTOR POTENTIAL CATION CHANNEL, SUBFAMILY M, MEMBER 6"/>
    <property type="match status" value="1"/>
</dbReference>
<dbReference type="InterPro" id="IPR050927">
    <property type="entry name" value="TRPM"/>
</dbReference>
<dbReference type="InterPro" id="IPR041491">
    <property type="entry name" value="TRPM_SLOG"/>
</dbReference>
<feature type="region of interest" description="Disordered" evidence="8">
    <location>
        <begin position="108"/>
        <end position="172"/>
    </location>
</feature>
<feature type="domain" description="TRPM SLOG" evidence="11">
    <location>
        <begin position="510"/>
        <end position="674"/>
    </location>
</feature>
<feature type="region of interest" description="Disordered" evidence="8">
    <location>
        <begin position="1"/>
        <end position="26"/>
    </location>
</feature>
<evidence type="ECO:0000256" key="5">
    <source>
        <dbReference type="ARBA" id="ARBA00023065"/>
    </source>
</evidence>
<keyword evidence="4 9" id="KW-1133">Transmembrane helix</keyword>
<organism evidence="13 14">
    <name type="scientific">Albula glossodonta</name>
    <name type="common">roundjaw bonefish</name>
    <dbReference type="NCBI Taxonomy" id="121402"/>
    <lineage>
        <taxon>Eukaryota</taxon>
        <taxon>Metazoa</taxon>
        <taxon>Chordata</taxon>
        <taxon>Craniata</taxon>
        <taxon>Vertebrata</taxon>
        <taxon>Euteleostomi</taxon>
        <taxon>Actinopterygii</taxon>
        <taxon>Neopterygii</taxon>
        <taxon>Teleostei</taxon>
        <taxon>Albuliformes</taxon>
        <taxon>Albulidae</taxon>
        <taxon>Albula</taxon>
    </lineage>
</organism>
<dbReference type="InterPro" id="IPR005821">
    <property type="entry name" value="Ion_trans_dom"/>
</dbReference>
<keyword evidence="14" id="KW-1185">Reference proteome</keyword>
<dbReference type="GO" id="GO:0005227">
    <property type="term" value="F:calcium-activated cation channel activity"/>
    <property type="evidence" value="ECO:0007669"/>
    <property type="project" value="TreeGrafter"/>
</dbReference>
<feature type="transmembrane region" description="Helical" evidence="9">
    <location>
        <begin position="1517"/>
        <end position="1539"/>
    </location>
</feature>
<evidence type="ECO:0000256" key="9">
    <source>
        <dbReference type="SAM" id="Phobius"/>
    </source>
</evidence>
<keyword evidence="5" id="KW-0406">Ion transport</keyword>
<sequence length="1646" mass="184779">MPQELKEDLDFQTEPGRYVPPHSASHTSTPFALGWKRTWIGANSASPVICARLVSVVGQPDRISLRRREHHCPCDHACVGPAEARCLTLRSAAVALYQPVGVAWSDSPMQGLLGDTPTSPGASCSRGQRGEGRSRPELSEEQWGKNARLWGQAAGVPPTPTSTPHPTPPTPDLTAWIVRTVIDGVGVVTERDYRACPLFRPRANDTAGDSSTIERDSVETLSPVKTGQKQGGGDFLHVQKAGAKPSALSGSFACEGEPQPRCGQCGKVVELTPEQSSEGGCRCWALLDEGVELEQMRGSKRRSSWSWASGRVGDIDFNGFSRTRGKFVRVRSSTDPALIYQLLTEQWGLHPPHLVVSLVGGDEPAQMKPWLRDTVRKGLVKATQSTGTHLHTCTPAHLHSAGTHTHTCTEHRYTPAHLHTCTPRVHTGTPAPHGYTHAHLYRAQVHTCTPAHLHPTGTHTHTCTEHRYTPAHLHTCTPRVHTGTPAPHGYTHAHLYRAQVHTCTPAHLHPTGAWILTSGLRFGITKHLGQAVRDHSLASTSSKVRVVAIGIAPWTMVHNRDLLLSAKPEHPALYPSEDLPYGTEYSLDCHHSHLVLVEEDPERAGSTTEMRVKLLKHISQQRTGYGGTGSFEIPVLCLLVHGEPKILQRMYKEIMNSTPWLILAGSGGVADILVDLMNKGCWDMEVVQELLLDTFHGGYHSSDITKWAKLIQKIVEHKHLLTVHDPEQDTPELDTVILKALVKDLSKISLPPSHKLIRPIRAQGTVPSHLNPASPLFHQPIRAQGTVPSGYSAVSPNPASPLSHQPIRAQGTVPSHLNPASPLSHQPIRAQGTVPSHLNPTSPLSHQPIRAQACKSQSQEAQDYLDELKLAVAWDRVDVAKSEIFNGDVEWRACDLEEVMMDALVNDKPDFVRLFVDNGVNLGEFLTYGRLQELYCSVREKSLLHGLLMKKLQEKQILLAAARSHGPPHSEQADRRARFTLNEVSKVLKDFLHDTCKGFYQKTPTEKPVKGRLFHSHKDLPDLDQRCENPWRDLFLWAVLQNRQQMANYFWAMVRWTRPRELSPQDRERESVSGMATLAQALELMKTQWCEEGPEAVATALAGCKILKEMAHLESEAESARSMKDAKYEQFALDLFGECYSNSEDRAYALLVRKTRGWSKSTILNLATEADAKFFFAHDGVQALLTKIWWGSMKTDTAISKLVVSFFCPPLIWTNLIKFSDEELDSSRGGEQFAELDSQDTEKALLLTEDDMCVEDQPQSTGAVWTRFLLNRWRRFWSAPVTVFLGNVIMYFAFLFLFTYVLLLDFRPPPPSGPSVAEIILYFWVFTLVLEELRQVGCGRGSNLGFFTDEDTSILKKFKLYVEDNWNKCDMVAISLFVIGVSFRMVDRLYEAGRTVLALDFMVFTLRLIHIFAIHKQLGPKIIIVERMMKDVFFFLFFLSVWLIAYGVATQALLHPNDPRLDWVFRRALYRPYLHIFGQIPLEEIDVARMPESNCTTELEEIIAGTLPPCPNIYANWLVILLLVIYLLVTNVLLLNLLIAMFSYTFQVVQENADIFWKFQRYNLIVEYHGRPALAPPFIIISHCHQLLLCLANRNESKQETLERELPAGLDQKLMIWESVQKENYLARLEQQHKESSEERLKTTSS</sequence>
<feature type="region of interest" description="Disordered" evidence="8">
    <location>
        <begin position="205"/>
        <end position="234"/>
    </location>
</feature>
<protein>
    <recommendedName>
        <fullName evidence="15">Transient receptor potential cation channel subfamily M member 5</fullName>
    </recommendedName>
</protein>
<accession>A0A8T2MQV3</accession>
<feature type="compositionally biased region" description="Basic and acidic residues" evidence="8">
    <location>
        <begin position="128"/>
        <end position="138"/>
    </location>
</feature>
<feature type="non-terminal residue" evidence="13">
    <location>
        <position position="1"/>
    </location>
</feature>
<dbReference type="OrthoDB" id="310870at2759"/>
<evidence type="ECO:0000256" key="8">
    <source>
        <dbReference type="SAM" id="MobiDB-lite"/>
    </source>
</evidence>
<evidence type="ECO:0000256" key="7">
    <source>
        <dbReference type="ARBA" id="ARBA00023303"/>
    </source>
</evidence>
<keyword evidence="6 9" id="KW-0472">Membrane</keyword>
<evidence type="ECO:0000313" key="13">
    <source>
        <dbReference type="EMBL" id="KAG9328088.1"/>
    </source>
</evidence>
<evidence type="ECO:0000259" key="12">
    <source>
        <dbReference type="Pfam" id="PF25508"/>
    </source>
</evidence>
<evidence type="ECO:0000313" key="14">
    <source>
        <dbReference type="Proteomes" id="UP000824540"/>
    </source>
</evidence>
<evidence type="ECO:0000256" key="6">
    <source>
        <dbReference type="ARBA" id="ARBA00023136"/>
    </source>
</evidence>
<feature type="compositionally biased region" description="Polar residues" evidence="8">
    <location>
        <begin position="219"/>
        <end position="228"/>
    </location>
</feature>
<comment type="subcellular location">
    <subcellularLocation>
        <location evidence="1">Membrane</location>
        <topology evidence="1">Multi-pass membrane protein</topology>
    </subcellularLocation>
</comment>
<dbReference type="Pfam" id="PF18139">
    <property type="entry name" value="LSDAT_euk"/>
    <property type="match status" value="2"/>
</dbReference>
<keyword evidence="2" id="KW-0813">Transport</keyword>
<evidence type="ECO:0008006" key="15">
    <source>
        <dbReference type="Google" id="ProtNLM"/>
    </source>
</evidence>
<evidence type="ECO:0000256" key="3">
    <source>
        <dbReference type="ARBA" id="ARBA00022692"/>
    </source>
</evidence>
<name>A0A8T2MQV3_9TELE</name>
<keyword evidence="7" id="KW-0407">Ion channel</keyword>
<evidence type="ECO:0000256" key="2">
    <source>
        <dbReference type="ARBA" id="ARBA00022448"/>
    </source>
</evidence>
<keyword evidence="3 9" id="KW-0812">Transmembrane</keyword>
<feature type="domain" description="Ion transport" evidence="10">
    <location>
        <begin position="1291"/>
        <end position="1553"/>
    </location>
</feature>
<feature type="transmembrane region" description="Helical" evidence="9">
    <location>
        <begin position="1432"/>
        <end position="1454"/>
    </location>
</feature>